<proteinExistence type="predicted"/>
<organism evidence="1 2">
    <name type="scientific">Manihot esculenta</name>
    <name type="common">Cassava</name>
    <name type="synonym">Jatropha manihot</name>
    <dbReference type="NCBI Taxonomy" id="3983"/>
    <lineage>
        <taxon>Eukaryota</taxon>
        <taxon>Viridiplantae</taxon>
        <taxon>Streptophyta</taxon>
        <taxon>Embryophyta</taxon>
        <taxon>Tracheophyta</taxon>
        <taxon>Spermatophyta</taxon>
        <taxon>Magnoliopsida</taxon>
        <taxon>eudicotyledons</taxon>
        <taxon>Gunneridae</taxon>
        <taxon>Pentapetalae</taxon>
        <taxon>rosids</taxon>
        <taxon>fabids</taxon>
        <taxon>Malpighiales</taxon>
        <taxon>Euphorbiaceae</taxon>
        <taxon>Crotonoideae</taxon>
        <taxon>Manihoteae</taxon>
        <taxon>Manihot</taxon>
    </lineage>
</organism>
<sequence length="230" mass="27046">MYSIRSWNGKNKRLSVSNRVVEWRRYTWSDYEPLGKFKKFSWNRRRKTGNDGATISRYYKDSTSRYRHHQQTRERLDKDPYPHEFFRLLPEKREHFIELKENATQQQEEGCSEATQPDDVQLEAISGKKERIVHGVGSQTSAFKSSSSATSYSLTSKPTFKHDEYEQRKQQLEEKIEELTQSYEQSAKEILEMRDLLRRVIAQSPSSQTAAPTGKYYSFLHPDVGLHSPI</sequence>
<evidence type="ECO:0000313" key="2">
    <source>
        <dbReference type="Proteomes" id="UP000091857"/>
    </source>
</evidence>
<gene>
    <name evidence="1" type="ORF">MANES_11G080300v8</name>
</gene>
<protein>
    <submittedName>
        <fullName evidence="1">Uncharacterized protein</fullName>
    </submittedName>
</protein>
<evidence type="ECO:0000313" key="1">
    <source>
        <dbReference type="EMBL" id="KAG8643904.1"/>
    </source>
</evidence>
<dbReference type="Proteomes" id="UP000091857">
    <property type="component" value="Chromosome 11"/>
</dbReference>
<dbReference type="EMBL" id="CM004397">
    <property type="protein sequence ID" value="KAG8643904.1"/>
    <property type="molecule type" value="Genomic_DNA"/>
</dbReference>
<keyword evidence="2" id="KW-1185">Reference proteome</keyword>
<reference evidence="2" key="1">
    <citation type="journal article" date="2016" name="Nat. Biotechnol.">
        <title>Sequencing wild and cultivated cassava and related species reveals extensive interspecific hybridization and genetic diversity.</title>
        <authorList>
            <person name="Bredeson J.V."/>
            <person name="Lyons J.B."/>
            <person name="Prochnik S.E."/>
            <person name="Wu G.A."/>
            <person name="Ha C.M."/>
            <person name="Edsinger-Gonzales E."/>
            <person name="Grimwood J."/>
            <person name="Schmutz J."/>
            <person name="Rabbi I.Y."/>
            <person name="Egesi C."/>
            <person name="Nauluvula P."/>
            <person name="Lebot V."/>
            <person name="Ndunguru J."/>
            <person name="Mkamilo G."/>
            <person name="Bart R.S."/>
            <person name="Setter T.L."/>
            <person name="Gleadow R.M."/>
            <person name="Kulakow P."/>
            <person name="Ferguson M.E."/>
            <person name="Rounsley S."/>
            <person name="Rokhsar D.S."/>
        </authorList>
    </citation>
    <scope>NUCLEOTIDE SEQUENCE [LARGE SCALE GENOMIC DNA]</scope>
    <source>
        <strain evidence="2">cv. AM560-2</strain>
    </source>
</reference>
<accession>A0ACB7GVY3</accession>
<name>A0ACB7GVY3_MANES</name>
<comment type="caution">
    <text evidence="1">The sequence shown here is derived from an EMBL/GenBank/DDBJ whole genome shotgun (WGS) entry which is preliminary data.</text>
</comment>